<dbReference type="Pfam" id="PF04314">
    <property type="entry name" value="PCuAC"/>
    <property type="match status" value="1"/>
</dbReference>
<dbReference type="InterPro" id="IPR036182">
    <property type="entry name" value="PCuAC_sf"/>
</dbReference>
<dbReference type="InterPro" id="IPR012533">
    <property type="entry name" value="YcnI-copper_dom"/>
</dbReference>
<protein>
    <submittedName>
        <fullName evidence="2">Copper chaperone PCu(A)C</fullName>
    </submittedName>
</protein>
<dbReference type="PANTHER" id="PTHR36302:SF1">
    <property type="entry name" value="COPPER CHAPERONE PCU(A)C"/>
    <property type="match status" value="1"/>
</dbReference>
<dbReference type="PANTHER" id="PTHR36302">
    <property type="entry name" value="BLR7088 PROTEIN"/>
    <property type="match status" value="1"/>
</dbReference>
<name>A0A931H598_9BURK</name>
<evidence type="ECO:0000313" key="3">
    <source>
        <dbReference type="Proteomes" id="UP000651050"/>
    </source>
</evidence>
<proteinExistence type="predicted"/>
<dbReference type="InterPro" id="IPR038507">
    <property type="entry name" value="YcnI-like_sf"/>
</dbReference>
<accession>A0A931H598</accession>
<dbReference type="Gene3D" id="2.60.40.1890">
    <property type="entry name" value="PCu(A)C copper chaperone"/>
    <property type="match status" value="1"/>
</dbReference>
<organism evidence="2 3">
    <name type="scientific">Caenimonas aquaedulcis</name>
    <dbReference type="NCBI Taxonomy" id="2793270"/>
    <lineage>
        <taxon>Bacteria</taxon>
        <taxon>Pseudomonadati</taxon>
        <taxon>Pseudomonadota</taxon>
        <taxon>Betaproteobacteria</taxon>
        <taxon>Burkholderiales</taxon>
        <taxon>Comamonadaceae</taxon>
        <taxon>Caenimonas</taxon>
    </lineage>
</organism>
<evidence type="ECO:0000259" key="1">
    <source>
        <dbReference type="Pfam" id="PF07987"/>
    </source>
</evidence>
<dbReference type="InterPro" id="IPR058248">
    <property type="entry name" value="Lxx211020-like"/>
</dbReference>
<comment type="caution">
    <text evidence="2">The sequence shown here is derived from an EMBL/GenBank/DDBJ whole genome shotgun (WGS) entry which is preliminary data.</text>
</comment>
<sequence>MASDGALAHVSLQDSQAQAAQPYRAVFHVGHGCDGSPTKRIAVQVPAAFRGARPQPRPGWTLESKGGTVSWTAAADAAAGDKERAQFVLEGMAPPKAGAVWFKVLQTCEKGSMDWSQVPPEGTSAASLKTPAVLLTVLGKREFAALRAQPLVEGAWVRSSVPGQQSTGAFMRLKAREAVQLVGVESPAAGTADVHEMKMDGDVMRMRPLAALELKAGQTLELAPGGYHVMLQELRQPLAAGGTVPMTLTFRNAQGVQSKLELKVPVAAQAPGVAGTAPMEGHKH</sequence>
<gene>
    <name evidence="2" type="ORF">I5803_12265</name>
</gene>
<dbReference type="CDD" id="cd08545">
    <property type="entry name" value="YcnI_like"/>
    <property type="match status" value="1"/>
</dbReference>
<dbReference type="SUPFAM" id="SSF110087">
    <property type="entry name" value="DR1885-like metal-binding protein"/>
    <property type="match status" value="1"/>
</dbReference>
<dbReference type="EMBL" id="JADWYS010000001">
    <property type="protein sequence ID" value="MBG9388798.1"/>
    <property type="molecule type" value="Genomic_DNA"/>
</dbReference>
<dbReference type="AlphaFoldDB" id="A0A931H598"/>
<dbReference type="Pfam" id="PF07987">
    <property type="entry name" value="DUF1775"/>
    <property type="match status" value="1"/>
</dbReference>
<dbReference type="InterPro" id="IPR007410">
    <property type="entry name" value="LpqE-like"/>
</dbReference>
<reference evidence="2" key="1">
    <citation type="submission" date="2020-11" db="EMBL/GenBank/DDBJ databases">
        <title>Bacterial whole genome sequence for Caenimonas sp. DR4.4.</title>
        <authorList>
            <person name="Le V."/>
            <person name="Ko S.-R."/>
            <person name="Ahn C.-Y."/>
            <person name="Oh H.-M."/>
        </authorList>
    </citation>
    <scope>NUCLEOTIDE SEQUENCE</scope>
    <source>
        <strain evidence="2">DR4.4</strain>
    </source>
</reference>
<evidence type="ECO:0000313" key="2">
    <source>
        <dbReference type="EMBL" id="MBG9388798.1"/>
    </source>
</evidence>
<dbReference type="Proteomes" id="UP000651050">
    <property type="component" value="Unassembled WGS sequence"/>
</dbReference>
<keyword evidence="3" id="KW-1185">Reference proteome</keyword>
<dbReference type="Gene3D" id="2.60.40.2230">
    <property type="entry name" value="Uncharacterised protein YcnI-like PF07987, DUF1775"/>
    <property type="match status" value="1"/>
</dbReference>
<feature type="domain" description="YncI copper-binding" evidence="1">
    <location>
        <begin position="9"/>
        <end position="137"/>
    </location>
</feature>